<dbReference type="InterPro" id="IPR003607">
    <property type="entry name" value="HD/PDEase_dom"/>
</dbReference>
<reference evidence="2 3" key="1">
    <citation type="submission" date="2018-05" db="EMBL/GenBank/DDBJ databases">
        <title>Genomic Encyclopedia of Type Strains, Phase I: the one thousand microbial genomes (KMG-I) project.</title>
        <authorList>
            <person name="Kyrpides N."/>
        </authorList>
    </citation>
    <scope>NUCLEOTIDE SEQUENCE [LARGE SCALE GENOMIC DNA]</scope>
    <source>
        <strain evidence="2 3">DSM 15611</strain>
    </source>
</reference>
<dbReference type="Gene3D" id="1.10.3210.10">
    <property type="entry name" value="Hypothetical protein af1432"/>
    <property type="match status" value="1"/>
</dbReference>
<name>A0A318I424_9BACT</name>
<keyword evidence="3" id="KW-1185">Reference proteome</keyword>
<dbReference type="EMBL" id="QJJX01000003">
    <property type="protein sequence ID" value="PXX24166.1"/>
    <property type="molecule type" value="Genomic_DNA"/>
</dbReference>
<sequence>MQTGYQAVIDKYYPLDNELRHILLTHSRSVAHLALTLAKQHAELQLDLQFIEEAAMLHDIGIVLCNAPSIHCFGTHPYICHGRLGADMLRAEGMPRHARVCERHTGAGITREAIEKQQLPLPLQDFLPETLEEQLICYADKFFSKTKLNQQKTVEQAEKSLAKFGEEGLVRFRAWVKRFGEPPLVITTT</sequence>
<dbReference type="SUPFAM" id="SSF109604">
    <property type="entry name" value="HD-domain/PDEase-like"/>
    <property type="match status" value="1"/>
</dbReference>
<organism evidence="2 3">
    <name type="scientific">Hoylesella shahii DSM 15611 = JCM 12083</name>
    <dbReference type="NCBI Taxonomy" id="1122991"/>
    <lineage>
        <taxon>Bacteria</taxon>
        <taxon>Pseudomonadati</taxon>
        <taxon>Bacteroidota</taxon>
        <taxon>Bacteroidia</taxon>
        <taxon>Bacteroidales</taxon>
        <taxon>Prevotellaceae</taxon>
        <taxon>Hoylesella</taxon>
    </lineage>
</organism>
<comment type="caution">
    <text evidence="2">The sequence shown here is derived from an EMBL/GenBank/DDBJ whole genome shotgun (WGS) entry which is preliminary data.</text>
</comment>
<dbReference type="AlphaFoldDB" id="A0A318I424"/>
<dbReference type="NCBIfam" id="TIGR00277">
    <property type="entry name" value="HDIG"/>
    <property type="match status" value="1"/>
</dbReference>
<dbReference type="PANTHER" id="PTHR35795">
    <property type="entry name" value="SLR1885 PROTEIN"/>
    <property type="match status" value="1"/>
</dbReference>
<feature type="domain" description="HD" evidence="1">
    <location>
        <begin position="24"/>
        <end position="142"/>
    </location>
</feature>
<dbReference type="CDD" id="cd00077">
    <property type="entry name" value="HDc"/>
    <property type="match status" value="1"/>
</dbReference>
<dbReference type="Proteomes" id="UP000248314">
    <property type="component" value="Unassembled WGS sequence"/>
</dbReference>
<gene>
    <name evidence="2" type="ORF">EJ73_00408</name>
</gene>
<dbReference type="InterPro" id="IPR006674">
    <property type="entry name" value="HD_domain"/>
</dbReference>
<dbReference type="Pfam" id="PF01966">
    <property type="entry name" value="HD"/>
    <property type="match status" value="1"/>
</dbReference>
<evidence type="ECO:0000313" key="2">
    <source>
        <dbReference type="EMBL" id="PXX24166.1"/>
    </source>
</evidence>
<dbReference type="InterPro" id="IPR006675">
    <property type="entry name" value="HDIG_dom"/>
</dbReference>
<proteinExistence type="predicted"/>
<dbReference type="OrthoDB" id="1722553at2"/>
<evidence type="ECO:0000313" key="3">
    <source>
        <dbReference type="Proteomes" id="UP000248314"/>
    </source>
</evidence>
<evidence type="ECO:0000259" key="1">
    <source>
        <dbReference type="Pfam" id="PF01966"/>
    </source>
</evidence>
<accession>A0A318I424</accession>
<protein>
    <recommendedName>
        <fullName evidence="1">HD domain-containing protein</fullName>
    </recommendedName>
</protein>
<dbReference type="RefSeq" id="WP_025815271.1">
    <property type="nucleotide sequence ID" value="NZ_BAIZ01000002.1"/>
</dbReference>
<dbReference type="STRING" id="1122991.GCA_000613445_03135"/>
<dbReference type="PANTHER" id="PTHR35795:SF1">
    <property type="entry name" value="BIS(5'-NUCLEOSYL)-TETRAPHOSPHATASE, SYMMETRICAL"/>
    <property type="match status" value="1"/>
</dbReference>
<dbReference type="InterPro" id="IPR051094">
    <property type="entry name" value="Diverse_Catalytic_Enzymes"/>
</dbReference>